<feature type="region of interest" description="Disordered" evidence="1">
    <location>
        <begin position="415"/>
        <end position="459"/>
    </location>
</feature>
<feature type="region of interest" description="Disordered" evidence="1">
    <location>
        <begin position="341"/>
        <end position="390"/>
    </location>
</feature>
<name>A0AAV2LNJ8_KNICA</name>
<feature type="region of interest" description="Disordered" evidence="1">
    <location>
        <begin position="1"/>
        <end position="166"/>
    </location>
</feature>
<dbReference type="EMBL" id="OZ035826">
    <property type="protein sequence ID" value="CAL1603156.1"/>
    <property type="molecule type" value="Genomic_DNA"/>
</dbReference>
<feature type="compositionally biased region" description="Basic and acidic residues" evidence="1">
    <location>
        <begin position="680"/>
        <end position="693"/>
    </location>
</feature>
<dbReference type="AlphaFoldDB" id="A0AAV2LNJ8"/>
<feature type="compositionally biased region" description="Pro residues" evidence="1">
    <location>
        <begin position="432"/>
        <end position="453"/>
    </location>
</feature>
<feature type="region of interest" description="Disordered" evidence="1">
    <location>
        <begin position="649"/>
        <end position="693"/>
    </location>
</feature>
<protein>
    <submittedName>
        <fullName evidence="2">Uncharacterized protein</fullName>
    </submittedName>
</protein>
<gene>
    <name evidence="2" type="ORF">KC01_LOCUS30874</name>
</gene>
<accession>A0AAV2LNJ8</accession>
<feature type="compositionally biased region" description="Polar residues" evidence="1">
    <location>
        <begin position="341"/>
        <end position="386"/>
    </location>
</feature>
<dbReference type="Proteomes" id="UP001497482">
    <property type="component" value="Chromosome 4"/>
</dbReference>
<feature type="compositionally biased region" description="Basic and acidic residues" evidence="1">
    <location>
        <begin position="1"/>
        <end position="39"/>
    </location>
</feature>
<proteinExistence type="predicted"/>
<evidence type="ECO:0000313" key="2">
    <source>
        <dbReference type="EMBL" id="CAL1603156.1"/>
    </source>
</evidence>
<feature type="region of interest" description="Disordered" evidence="1">
    <location>
        <begin position="271"/>
        <end position="321"/>
    </location>
</feature>
<organism evidence="2 3">
    <name type="scientific">Knipowitschia caucasica</name>
    <name type="common">Caucasian dwarf goby</name>
    <name type="synonym">Pomatoschistus caucasicus</name>
    <dbReference type="NCBI Taxonomy" id="637954"/>
    <lineage>
        <taxon>Eukaryota</taxon>
        <taxon>Metazoa</taxon>
        <taxon>Chordata</taxon>
        <taxon>Craniata</taxon>
        <taxon>Vertebrata</taxon>
        <taxon>Euteleostomi</taxon>
        <taxon>Actinopterygii</taxon>
        <taxon>Neopterygii</taxon>
        <taxon>Teleostei</taxon>
        <taxon>Neoteleostei</taxon>
        <taxon>Acanthomorphata</taxon>
        <taxon>Gobiaria</taxon>
        <taxon>Gobiiformes</taxon>
        <taxon>Gobioidei</taxon>
        <taxon>Gobiidae</taxon>
        <taxon>Gobiinae</taxon>
        <taxon>Knipowitschia</taxon>
    </lineage>
</organism>
<dbReference type="Pfam" id="PF21122">
    <property type="entry name" value="KA1_BRSK"/>
    <property type="match status" value="1"/>
</dbReference>
<keyword evidence="3" id="KW-1185">Reference proteome</keyword>
<feature type="compositionally biased region" description="Basic and acidic residues" evidence="1">
    <location>
        <begin position="59"/>
        <end position="115"/>
    </location>
</feature>
<evidence type="ECO:0000313" key="3">
    <source>
        <dbReference type="Proteomes" id="UP001497482"/>
    </source>
</evidence>
<feature type="compositionally biased region" description="Pro residues" evidence="1">
    <location>
        <begin position="660"/>
        <end position="675"/>
    </location>
</feature>
<sequence>MEEVRDGGGQRWRRSEMEVRDGGGQRWRRSEMEEVRDGGGQRWRRSVMEEVTDGGGQRWRSEMEEVRDGGGQRWRRSEMEVRDGGGQRWRRSEMEEVRDGGGQRWRRSEMEEVRDGGGLGPSVERLQDCPQVLSAAPGPELDSVMSHVRPEPDSVMSHVRPEPDSVMSHVRPELDSVMSHVRPEPDSVMSHVRPEPDSVMSHVRPELDSVMSHVRPEPDSVMSHPHRRLFVPPQSPNLSRSPHSPISPPVSPLSYNGVMCAARGTVAGFSPLSAMHPRTQTLPAKPRPNDKPLQTARSNPLPCATQNSGAGKSDPPTPCRALTPGATAQNCSEKPCQSTANSGPKLCQSTPNCSVKPGQSTPNCSVKPGQSTPNCSVKPGQSTPTCSPRVRRHAAFTVPPKLSIPLSPVAPMSPRNGKCAAAPVPQVSPRASPVPTPKESPVGTPSPTPPPSPSIGGVPWRTRLNSIKNNFLGSPRFHRRKMQVPTQEDMSSLTPDSSPELAKKSWFGNFINLEKEEQIFVVIKDKPLGSIKADIVHAFLSIPSLSHSVVSQTSFRAEYKTAAGPNVFQKPVKFQVDITYSEGPGATKDSSVYSVTFTLLSGPSRRFKRVVETIQAQLLSDQSSTSPQIPGSPLSNFFDVIKQLFTDEKTLSGSCSSPKHGPPSPGPRSPPPCDPPTSKGPKDKTKTSRTEQA</sequence>
<evidence type="ECO:0000256" key="1">
    <source>
        <dbReference type="SAM" id="MobiDB-lite"/>
    </source>
</evidence>
<reference evidence="2 3" key="1">
    <citation type="submission" date="2024-04" db="EMBL/GenBank/DDBJ databases">
        <authorList>
            <person name="Waldvogel A.-M."/>
            <person name="Schoenle A."/>
        </authorList>
    </citation>
    <scope>NUCLEOTIDE SEQUENCE [LARGE SCALE GENOMIC DNA]</scope>
</reference>
<feature type="region of interest" description="Disordered" evidence="1">
    <location>
        <begin position="217"/>
        <end position="248"/>
    </location>
</feature>